<keyword evidence="7 8" id="KW-0408">Iron</keyword>
<feature type="domain" description="Cytochrome c" evidence="10">
    <location>
        <begin position="110"/>
        <end position="210"/>
    </location>
</feature>
<evidence type="ECO:0000256" key="6">
    <source>
        <dbReference type="ARBA" id="ARBA00022982"/>
    </source>
</evidence>
<evidence type="ECO:0000256" key="5">
    <source>
        <dbReference type="ARBA" id="ARBA00022764"/>
    </source>
</evidence>
<keyword evidence="5" id="KW-0574">Periplasm</keyword>
<keyword evidence="6" id="KW-0249">Electron transport</keyword>
<feature type="domain" description="Cytochrome c" evidence="10">
    <location>
        <begin position="23"/>
        <end position="101"/>
    </location>
</feature>
<feature type="chain" id="PRO_5046776509" evidence="9">
    <location>
        <begin position="22"/>
        <end position="217"/>
    </location>
</feature>
<dbReference type="Gene3D" id="1.10.760.10">
    <property type="entry name" value="Cytochrome c-like domain"/>
    <property type="match status" value="2"/>
</dbReference>
<dbReference type="PROSITE" id="PS51007">
    <property type="entry name" value="CYTC"/>
    <property type="match status" value="2"/>
</dbReference>
<comment type="subcellular location">
    <subcellularLocation>
        <location evidence="1">Periplasm</location>
    </subcellularLocation>
</comment>
<name>A0ABS0AC71_9GAMM</name>
<keyword evidence="9" id="KW-0732">Signal</keyword>
<dbReference type="PANTHER" id="PTHR33751:SF9">
    <property type="entry name" value="CYTOCHROME C4"/>
    <property type="match status" value="1"/>
</dbReference>
<reference evidence="11 12" key="1">
    <citation type="submission" date="2012-09" db="EMBL/GenBank/DDBJ databases">
        <title>Genome Sequence of alkane-degrading Bacterium Alcanivorax venustensis ISO4.</title>
        <authorList>
            <person name="Lai Q."/>
            <person name="Shao Z."/>
        </authorList>
    </citation>
    <scope>NUCLEOTIDE SEQUENCE [LARGE SCALE GENOMIC DNA]</scope>
    <source>
        <strain evidence="11 12">ISO4</strain>
    </source>
</reference>
<dbReference type="EMBL" id="ARXR01000001">
    <property type="protein sequence ID" value="MBF5051634.1"/>
    <property type="molecule type" value="Genomic_DNA"/>
</dbReference>
<evidence type="ECO:0000313" key="12">
    <source>
        <dbReference type="Proteomes" id="UP000644441"/>
    </source>
</evidence>
<gene>
    <name evidence="11" type="ORF">ISO4_00236</name>
</gene>
<accession>A0ABS0AC71</accession>
<keyword evidence="4 8" id="KW-0479">Metal-binding</keyword>
<dbReference type="InterPro" id="IPR009056">
    <property type="entry name" value="Cyt_c-like_dom"/>
</dbReference>
<dbReference type="InterPro" id="IPR050597">
    <property type="entry name" value="Cytochrome_c_Oxidase_Subunit"/>
</dbReference>
<evidence type="ECO:0000259" key="10">
    <source>
        <dbReference type="PROSITE" id="PS51007"/>
    </source>
</evidence>
<evidence type="ECO:0000256" key="9">
    <source>
        <dbReference type="SAM" id="SignalP"/>
    </source>
</evidence>
<dbReference type="PANTHER" id="PTHR33751">
    <property type="entry name" value="CBB3-TYPE CYTOCHROME C OXIDASE SUBUNIT FIXP"/>
    <property type="match status" value="1"/>
</dbReference>
<dbReference type="Pfam" id="PF00034">
    <property type="entry name" value="Cytochrom_C"/>
    <property type="match status" value="2"/>
</dbReference>
<dbReference type="PIRSF" id="PIRSF000005">
    <property type="entry name" value="Cytochrome_c4"/>
    <property type="match status" value="1"/>
</dbReference>
<keyword evidence="12" id="KW-1185">Reference proteome</keyword>
<keyword evidence="3 8" id="KW-0349">Heme</keyword>
<feature type="signal peptide" evidence="9">
    <location>
        <begin position="1"/>
        <end position="21"/>
    </location>
</feature>
<dbReference type="InterPro" id="IPR036909">
    <property type="entry name" value="Cyt_c-like_dom_sf"/>
</dbReference>
<evidence type="ECO:0000313" key="11">
    <source>
        <dbReference type="EMBL" id="MBF5051634.1"/>
    </source>
</evidence>
<evidence type="ECO:0000256" key="3">
    <source>
        <dbReference type="ARBA" id="ARBA00022617"/>
    </source>
</evidence>
<dbReference type="SUPFAM" id="SSF46626">
    <property type="entry name" value="Cytochrome c"/>
    <property type="match status" value="2"/>
</dbReference>
<dbReference type="RefSeq" id="WP_194854868.1">
    <property type="nucleotide sequence ID" value="NZ_ARXR01000001.1"/>
</dbReference>
<proteinExistence type="predicted"/>
<evidence type="ECO:0000256" key="1">
    <source>
        <dbReference type="ARBA" id="ARBA00004418"/>
    </source>
</evidence>
<evidence type="ECO:0000256" key="2">
    <source>
        <dbReference type="ARBA" id="ARBA00022448"/>
    </source>
</evidence>
<keyword evidence="2" id="KW-0813">Transport</keyword>
<evidence type="ECO:0000256" key="4">
    <source>
        <dbReference type="ARBA" id="ARBA00022723"/>
    </source>
</evidence>
<organism evidence="11 12">
    <name type="scientific">Alloalcanivorax venustensis ISO4</name>
    <dbReference type="NCBI Taxonomy" id="1177184"/>
    <lineage>
        <taxon>Bacteria</taxon>
        <taxon>Pseudomonadati</taxon>
        <taxon>Pseudomonadota</taxon>
        <taxon>Gammaproteobacteria</taxon>
        <taxon>Oceanospirillales</taxon>
        <taxon>Alcanivoracaceae</taxon>
        <taxon>Alloalcanivorax</taxon>
    </lineage>
</organism>
<evidence type="ECO:0000256" key="8">
    <source>
        <dbReference type="PROSITE-ProRule" id="PRU00433"/>
    </source>
</evidence>
<sequence>MKCFKLFVLLAAVVATPFALAEGDPEAGKEKAQVCAACHGPDGNSPSGQYPSLAGQGERYLIKQLKAYKSGERENAIMQGQAANLSEQDMQDLAAFFTEQSVKTGQVKPDLVEMGERIYRGGDVEQGIPACAGCHGPAGQGVDAAGFPALAGQQPAYTESQLKAFRAVGREDIGDMAKRDNDPQAMMRTLAAKMSDAQIQAVSSFVAGLSAPERDSE</sequence>
<evidence type="ECO:0000256" key="7">
    <source>
        <dbReference type="ARBA" id="ARBA00023004"/>
    </source>
</evidence>
<protein>
    <submittedName>
        <fullName evidence="11">Cytochrome c4</fullName>
    </submittedName>
</protein>
<dbReference type="Proteomes" id="UP000644441">
    <property type="component" value="Unassembled WGS sequence"/>
</dbReference>
<comment type="caution">
    <text evidence="11">The sequence shown here is derived from an EMBL/GenBank/DDBJ whole genome shotgun (WGS) entry which is preliminary data.</text>
</comment>
<dbReference type="InterPro" id="IPR024167">
    <property type="entry name" value="Cytochrome_c4-like"/>
</dbReference>